<evidence type="ECO:0000313" key="4">
    <source>
        <dbReference type="Proteomes" id="UP001159364"/>
    </source>
</evidence>
<accession>A0AAV8SSS6</accession>
<sequence length="279" mass="30481">MCPCSDKNEMGCEDEWVRVAMSDDTLVVDMLLKLNQTAEAVTSGQPLIGAGGQGFGVEWSTRQRRSRHVLRKKGDQTRVSPSTPLSWSGATSVSGGGTGDGFEESSVAVNAKPVNSSRSKVTGKSETSSVKKSRRRKTLAELKEEESFLLKEKRDLRNRLTMFRVTLEKQRARNESLKRVKVKLQNLFHVSQLDLLSHHTPKGVAAFVRSEDENLGQAEPVIVASQSSSSITSIAATCKEIVPSPQAPEVGSVRPFFLVPDLNFPADEDSGSELLYGMS</sequence>
<keyword evidence="1" id="KW-0175">Coiled coil</keyword>
<dbReference type="EMBL" id="JAIWQS010000009">
    <property type="protein sequence ID" value="KAJ8755327.1"/>
    <property type="molecule type" value="Genomic_DNA"/>
</dbReference>
<comment type="caution">
    <text evidence="3">The sequence shown here is derived from an EMBL/GenBank/DDBJ whole genome shotgun (WGS) entry which is preliminary data.</text>
</comment>
<proteinExistence type="predicted"/>
<gene>
    <name evidence="3" type="ORF">K2173_019125</name>
</gene>
<feature type="region of interest" description="Disordered" evidence="2">
    <location>
        <begin position="69"/>
        <end position="137"/>
    </location>
</feature>
<reference evidence="3 4" key="1">
    <citation type="submission" date="2021-09" db="EMBL/GenBank/DDBJ databases">
        <title>Genomic insights and catalytic innovation underlie evolution of tropane alkaloids biosynthesis.</title>
        <authorList>
            <person name="Wang Y.-J."/>
            <person name="Tian T."/>
            <person name="Huang J.-P."/>
            <person name="Huang S.-X."/>
        </authorList>
    </citation>
    <scope>NUCLEOTIDE SEQUENCE [LARGE SCALE GENOMIC DNA]</scope>
    <source>
        <strain evidence="3">KIB-2018</strain>
        <tissue evidence="3">Leaf</tissue>
    </source>
</reference>
<protein>
    <recommendedName>
        <fullName evidence="5">BZIP domain-containing protein</fullName>
    </recommendedName>
</protein>
<evidence type="ECO:0008006" key="5">
    <source>
        <dbReference type="Google" id="ProtNLM"/>
    </source>
</evidence>
<dbReference type="AlphaFoldDB" id="A0AAV8SSS6"/>
<feature type="coiled-coil region" evidence="1">
    <location>
        <begin position="139"/>
        <end position="187"/>
    </location>
</feature>
<organism evidence="3 4">
    <name type="scientific">Erythroxylum novogranatense</name>
    <dbReference type="NCBI Taxonomy" id="1862640"/>
    <lineage>
        <taxon>Eukaryota</taxon>
        <taxon>Viridiplantae</taxon>
        <taxon>Streptophyta</taxon>
        <taxon>Embryophyta</taxon>
        <taxon>Tracheophyta</taxon>
        <taxon>Spermatophyta</taxon>
        <taxon>Magnoliopsida</taxon>
        <taxon>eudicotyledons</taxon>
        <taxon>Gunneridae</taxon>
        <taxon>Pentapetalae</taxon>
        <taxon>rosids</taxon>
        <taxon>fabids</taxon>
        <taxon>Malpighiales</taxon>
        <taxon>Erythroxylaceae</taxon>
        <taxon>Erythroxylum</taxon>
    </lineage>
</organism>
<dbReference type="PANTHER" id="PTHR35099:SF10">
    <property type="entry name" value="BZIP DOMAIN-CONTAINING PROTEIN"/>
    <property type="match status" value="1"/>
</dbReference>
<evidence type="ECO:0000313" key="3">
    <source>
        <dbReference type="EMBL" id="KAJ8755327.1"/>
    </source>
</evidence>
<evidence type="ECO:0000256" key="1">
    <source>
        <dbReference type="SAM" id="Coils"/>
    </source>
</evidence>
<dbReference type="Proteomes" id="UP001159364">
    <property type="component" value="Linkage Group LG09"/>
</dbReference>
<name>A0AAV8SSS6_9ROSI</name>
<evidence type="ECO:0000256" key="2">
    <source>
        <dbReference type="SAM" id="MobiDB-lite"/>
    </source>
</evidence>
<dbReference type="PANTHER" id="PTHR35099">
    <property type="entry name" value="OS02G0182700 PROTEIN"/>
    <property type="match status" value="1"/>
</dbReference>
<keyword evidence="4" id="KW-1185">Reference proteome</keyword>
<feature type="compositionally biased region" description="Polar residues" evidence="2">
    <location>
        <begin position="113"/>
        <end position="130"/>
    </location>
</feature>